<dbReference type="SUPFAM" id="SSF49265">
    <property type="entry name" value="Fibronectin type III"/>
    <property type="match status" value="1"/>
</dbReference>
<dbReference type="Gene3D" id="2.60.40.10">
    <property type="entry name" value="Immunoglobulins"/>
    <property type="match status" value="1"/>
</dbReference>
<evidence type="ECO:0000259" key="2">
    <source>
        <dbReference type="PROSITE" id="PS50853"/>
    </source>
</evidence>
<keyword evidence="1" id="KW-0732">Signal</keyword>
<dbReference type="InterPro" id="IPR013783">
    <property type="entry name" value="Ig-like_fold"/>
</dbReference>
<protein>
    <recommendedName>
        <fullName evidence="2">Fibronectin type-III domain-containing protein</fullName>
    </recommendedName>
</protein>
<dbReference type="CDD" id="cd00063">
    <property type="entry name" value="FN3"/>
    <property type="match status" value="1"/>
</dbReference>
<gene>
    <name evidence="3" type="ORF">BEMITA_LOCUS3338</name>
</gene>
<dbReference type="AlphaFoldDB" id="A0A9P0A4U5"/>
<evidence type="ECO:0000313" key="4">
    <source>
        <dbReference type="Proteomes" id="UP001152759"/>
    </source>
</evidence>
<name>A0A9P0A4U5_BEMTA</name>
<dbReference type="InterPro" id="IPR036116">
    <property type="entry name" value="FN3_sf"/>
</dbReference>
<sequence length="248" mass="28960">MLYCRFFSKVGSVFTIATLIYLTGGNGKCDDDDIDEHRSLNLLLTVKKKNNVFPRKLQCRPAAKNSRRQGRSPELRHLLKDDPVRTMYDYDEEEEEEEESHTEMGLWGFRNENEKKEKNEIPPTLDPNMLPPSAPKLEIKTNDSVLVSWHVPLQEKFPIDHFYVEFYQYKKGEFRSKCCTFVDNKPKNKSSSEAYHEELIDCLASNFDYKFRVAASYPTHNHSYGQWSKEIHLPDDFEGEGAFDTDDL</sequence>
<reference evidence="3" key="1">
    <citation type="submission" date="2021-12" db="EMBL/GenBank/DDBJ databases">
        <authorList>
            <person name="King R."/>
        </authorList>
    </citation>
    <scope>NUCLEOTIDE SEQUENCE</scope>
</reference>
<feature type="chain" id="PRO_5040371847" description="Fibronectin type-III domain-containing protein" evidence="1">
    <location>
        <begin position="28"/>
        <end position="248"/>
    </location>
</feature>
<organism evidence="3 4">
    <name type="scientific">Bemisia tabaci</name>
    <name type="common">Sweetpotato whitefly</name>
    <name type="synonym">Aleurodes tabaci</name>
    <dbReference type="NCBI Taxonomy" id="7038"/>
    <lineage>
        <taxon>Eukaryota</taxon>
        <taxon>Metazoa</taxon>
        <taxon>Ecdysozoa</taxon>
        <taxon>Arthropoda</taxon>
        <taxon>Hexapoda</taxon>
        <taxon>Insecta</taxon>
        <taxon>Pterygota</taxon>
        <taxon>Neoptera</taxon>
        <taxon>Paraneoptera</taxon>
        <taxon>Hemiptera</taxon>
        <taxon>Sternorrhyncha</taxon>
        <taxon>Aleyrodoidea</taxon>
        <taxon>Aleyrodidae</taxon>
        <taxon>Aleyrodinae</taxon>
        <taxon>Bemisia</taxon>
    </lineage>
</organism>
<accession>A0A9P0A4U5</accession>
<dbReference type="EMBL" id="OU963863">
    <property type="protein sequence ID" value="CAH0383951.1"/>
    <property type="molecule type" value="Genomic_DNA"/>
</dbReference>
<evidence type="ECO:0000313" key="3">
    <source>
        <dbReference type="EMBL" id="CAH0383951.1"/>
    </source>
</evidence>
<evidence type="ECO:0000256" key="1">
    <source>
        <dbReference type="SAM" id="SignalP"/>
    </source>
</evidence>
<keyword evidence="4" id="KW-1185">Reference proteome</keyword>
<dbReference type="Proteomes" id="UP001152759">
    <property type="component" value="Chromosome 2"/>
</dbReference>
<feature type="signal peptide" evidence="1">
    <location>
        <begin position="1"/>
        <end position="27"/>
    </location>
</feature>
<feature type="domain" description="Fibronectin type-III" evidence="2">
    <location>
        <begin position="131"/>
        <end position="236"/>
    </location>
</feature>
<dbReference type="InterPro" id="IPR003961">
    <property type="entry name" value="FN3_dom"/>
</dbReference>
<dbReference type="PROSITE" id="PS50853">
    <property type="entry name" value="FN3"/>
    <property type="match status" value="1"/>
</dbReference>
<proteinExistence type="predicted"/>